<dbReference type="EMBL" id="CP031641">
    <property type="protein sequence ID" value="AXO87843.1"/>
    <property type="molecule type" value="Genomic_DNA"/>
</dbReference>
<evidence type="ECO:0000256" key="1">
    <source>
        <dbReference type="SAM" id="MobiDB-lite"/>
    </source>
</evidence>
<evidence type="ECO:0000313" key="2">
    <source>
        <dbReference type="EMBL" id="AXO87843.1"/>
    </source>
</evidence>
<organism evidence="2 3">
    <name type="scientific">Pseudomonas parafulva</name>
    <dbReference type="NCBI Taxonomy" id="157782"/>
    <lineage>
        <taxon>Bacteria</taxon>
        <taxon>Pseudomonadati</taxon>
        <taxon>Pseudomonadota</taxon>
        <taxon>Gammaproteobacteria</taxon>
        <taxon>Pseudomonadales</taxon>
        <taxon>Pseudomonadaceae</taxon>
        <taxon>Pseudomonas</taxon>
    </lineage>
</organism>
<evidence type="ECO:0000313" key="3">
    <source>
        <dbReference type="Proteomes" id="UP000258127"/>
    </source>
</evidence>
<proteinExistence type="predicted"/>
<name>A0AAI8KAY2_9PSED</name>
<accession>A0AAI8KAY2</accession>
<keyword evidence="3" id="KW-1185">Reference proteome</keyword>
<dbReference type="AlphaFoldDB" id="A0AAI8KAY2"/>
<protein>
    <submittedName>
        <fullName evidence="2">Uncharacterized protein</fullName>
    </submittedName>
</protein>
<reference evidence="2 3" key="1">
    <citation type="submission" date="2018-08" db="EMBL/GenBank/DDBJ databases">
        <authorList>
            <person name="Lee Y."/>
            <person name="Kakembo D."/>
        </authorList>
    </citation>
    <scope>NUCLEOTIDE SEQUENCE [LARGE SCALE GENOMIC DNA]</scope>
    <source>
        <strain evidence="2 3">JBCS1880</strain>
    </source>
</reference>
<feature type="compositionally biased region" description="Low complexity" evidence="1">
    <location>
        <begin position="1"/>
        <end position="26"/>
    </location>
</feature>
<gene>
    <name evidence="2" type="ORF">DZC75_07395</name>
</gene>
<dbReference type="Proteomes" id="UP000258127">
    <property type="component" value="Chromosome"/>
</dbReference>
<feature type="region of interest" description="Disordered" evidence="1">
    <location>
        <begin position="1"/>
        <end position="29"/>
    </location>
</feature>
<sequence length="73" mass="7614">MNYRALRSKATATATATTIRSRSAPAHLPHCPASKRAILQTPPIATSGGRAEVAWRGLTGMDARQALGAMDGP</sequence>